<sequence>MIAEQPTEVKREETQATVPPPDGNSEHEGICGVHLLPQAPDYGNIPFTPYMDNTAIRNKLGNIGGNGRAIGSHRISTEKIFRASRTTSTFQHTRQKASPAA</sequence>
<reference evidence="2" key="1">
    <citation type="submission" date="2013-03" db="EMBL/GenBank/DDBJ databases">
        <authorList>
            <person name="Aslett M."/>
        </authorList>
    </citation>
    <scope>NUCLEOTIDE SEQUENCE [LARGE SCALE GENOMIC DNA]</scope>
    <source>
        <strain evidence="2">ISE/inbred ISE</strain>
    </source>
</reference>
<evidence type="ECO:0000313" key="2">
    <source>
        <dbReference type="EMBL" id="CDL94877.1"/>
    </source>
</evidence>
<gene>
    <name evidence="2" type="ORF">HCOI_01244300</name>
</gene>
<reference evidence="2" key="2">
    <citation type="submission" date="2013-05" db="EMBL/GenBank/DDBJ databases">
        <title>The genome and transcriptome of Haemonchus contortus: a key model parasite for drug and vaccine discovery.</title>
        <authorList>
            <person name="Laing R."/>
            <person name="Kikuchi T."/>
            <person name="Martinelli A."/>
            <person name="Tsai I.J."/>
            <person name="Beech R.N."/>
            <person name="Redman E."/>
            <person name="Holroyd N."/>
            <person name="Bartley D.J."/>
            <person name="Beasley H."/>
            <person name="Britton C."/>
            <person name="Curran D."/>
            <person name="Devaney E."/>
            <person name="Gilabert A."/>
            <person name="Jackson F."/>
            <person name="Hunt M."/>
            <person name="Johnston S."/>
            <person name="Kryukov I."/>
            <person name="Li K."/>
            <person name="Morrison A.A."/>
            <person name="Reid A.J."/>
            <person name="Sargison N."/>
            <person name="Saunders G."/>
            <person name="Wasmuth J.D."/>
            <person name="Wolstenholme A."/>
            <person name="Berriman M."/>
            <person name="Gilleard J.S."/>
            <person name="Cotton J.A."/>
        </authorList>
    </citation>
    <scope>NUCLEOTIDE SEQUENCE [LARGE SCALE GENOMIC DNA]</scope>
    <source>
        <strain evidence="2">ISE/inbred ISE</strain>
    </source>
</reference>
<evidence type="ECO:0000256" key="1">
    <source>
        <dbReference type="SAM" id="MobiDB-lite"/>
    </source>
</evidence>
<comment type="caution">
    <text evidence="2">The sequence shown here is derived from an EMBL/GenBank/DDBJ whole genome shotgun (WGS) entry which is preliminary data.</text>
</comment>
<dbReference type="AlphaFoldDB" id="W6NRW8"/>
<name>W6NRW8_HAECO</name>
<dbReference type="EMBL" id="CAVP010058570">
    <property type="protein sequence ID" value="CDL94877.1"/>
    <property type="molecule type" value="Genomic_DNA"/>
</dbReference>
<proteinExistence type="predicted"/>
<organism evidence="2">
    <name type="scientific">Haemonchus contortus</name>
    <name type="common">Barber pole worm</name>
    <dbReference type="NCBI Taxonomy" id="6289"/>
    <lineage>
        <taxon>Eukaryota</taxon>
        <taxon>Metazoa</taxon>
        <taxon>Ecdysozoa</taxon>
        <taxon>Nematoda</taxon>
        <taxon>Chromadorea</taxon>
        <taxon>Rhabditida</taxon>
        <taxon>Rhabditina</taxon>
        <taxon>Rhabditomorpha</taxon>
        <taxon>Strongyloidea</taxon>
        <taxon>Trichostrongylidae</taxon>
        <taxon>Haemonchus</taxon>
    </lineage>
</organism>
<protein>
    <submittedName>
        <fullName evidence="2">Uncharacterized protein</fullName>
    </submittedName>
</protein>
<feature type="region of interest" description="Disordered" evidence="1">
    <location>
        <begin position="1"/>
        <end position="29"/>
    </location>
</feature>
<accession>W6NRW8</accession>